<accession>Q4UFR8</accession>
<organism evidence="1 2">
    <name type="scientific">Theileria annulata</name>
    <dbReference type="NCBI Taxonomy" id="5874"/>
    <lineage>
        <taxon>Eukaryota</taxon>
        <taxon>Sar</taxon>
        <taxon>Alveolata</taxon>
        <taxon>Apicomplexa</taxon>
        <taxon>Aconoidasida</taxon>
        <taxon>Piroplasmida</taxon>
        <taxon>Theileriidae</taxon>
        <taxon>Theileria</taxon>
    </lineage>
</organism>
<dbReference type="KEGG" id="tan:TA15935"/>
<reference evidence="1 2" key="1">
    <citation type="journal article" date="2005" name="Science">
        <title>Genome of the host-cell transforming parasite Theileria annulata compared with T. parva.</title>
        <authorList>
            <person name="Pain A."/>
            <person name="Renauld H."/>
            <person name="Berriman M."/>
            <person name="Murphy L."/>
            <person name="Yeats C.A."/>
            <person name="Weir W."/>
            <person name="Kerhornou A."/>
            <person name="Aslett M."/>
            <person name="Bishop R."/>
            <person name="Bouchier C."/>
            <person name="Cochet M."/>
            <person name="Coulson R.M.R."/>
            <person name="Cronin A."/>
            <person name="de Villiers E.P."/>
            <person name="Fraser A."/>
            <person name="Fosker N."/>
            <person name="Gardner M."/>
            <person name="Goble A."/>
            <person name="Griffiths-Jones S."/>
            <person name="Harris D.E."/>
            <person name="Katzer F."/>
            <person name="Larke N."/>
            <person name="Lord A."/>
            <person name="Maser P."/>
            <person name="McKellar S."/>
            <person name="Mooney P."/>
            <person name="Morton F."/>
            <person name="Nene V."/>
            <person name="O'Neil S."/>
            <person name="Price C."/>
            <person name="Quail M.A."/>
            <person name="Rabbinowitsch E."/>
            <person name="Rawlings N.D."/>
            <person name="Rutter S."/>
            <person name="Saunders D."/>
            <person name="Seeger K."/>
            <person name="Shah T."/>
            <person name="Squares R."/>
            <person name="Squares S."/>
            <person name="Tivey A."/>
            <person name="Walker A.R."/>
            <person name="Woodward J."/>
            <person name="Dobbelaere D.A.E."/>
            <person name="Langsley G."/>
            <person name="Rajandream M.A."/>
            <person name="McKeever D."/>
            <person name="Shiels B."/>
            <person name="Tait A."/>
            <person name="Barrell B.G."/>
            <person name="Hall N."/>
        </authorList>
    </citation>
    <scope>NUCLEOTIDE SEQUENCE [LARGE SCALE GENOMIC DNA]</scope>
    <source>
        <strain evidence="2">Ankara</strain>
    </source>
</reference>
<dbReference type="OMA" id="KCSNFYK"/>
<dbReference type="SUPFAM" id="SSF160909">
    <property type="entry name" value="ATP12-like"/>
    <property type="match status" value="1"/>
</dbReference>
<proteinExistence type="predicted"/>
<keyword evidence="2" id="KW-1185">Reference proteome</keyword>
<evidence type="ECO:0000313" key="1">
    <source>
        <dbReference type="EMBL" id="CAI74048.1"/>
    </source>
</evidence>
<dbReference type="VEuPathDB" id="PiroplasmaDB:TA15935"/>
<dbReference type="EMBL" id="CR940348">
    <property type="protein sequence ID" value="CAI74048.1"/>
    <property type="molecule type" value="Genomic_DNA"/>
</dbReference>
<dbReference type="Proteomes" id="UP000001950">
    <property type="component" value="Chromosome 2"/>
</dbReference>
<sequence length="291" mass="33263">MYLNVLKIIKNTSSRFFSTLNSYKTIKLTNNPKFPFLTKTPTIINNSGFYNILLDNRILLTPLGNTLYTSNLEVANLIIEEFKTNLNKLTNFNDLPYTMLLSKSIDLSLDDKINHLKTLKESINSDSVLFFEKVDFCPDELSCISDIDSLSDSSLENLRKFDLEMVQSFFFPGVLRSFSKLLNVPSLVTSSSVSKIPRQHPDTVSVFESYIDSLNTFRLISTLKVLCNLKSIILSLLYLNGLITTTRCLRLSRIEETVQCSHWGLTDSFGLEERRIISELEKCSNFYKLNP</sequence>
<evidence type="ECO:0008006" key="3">
    <source>
        <dbReference type="Google" id="ProtNLM"/>
    </source>
</evidence>
<dbReference type="PANTHER" id="PTHR21013:SF10">
    <property type="entry name" value="ATP SYNTHASE MITOCHONDRIAL F1 COMPLEX ASSEMBLY FACTOR 2"/>
    <property type="match status" value="1"/>
</dbReference>
<dbReference type="Gene3D" id="1.10.3580.10">
    <property type="entry name" value="ATP12 ATPase"/>
    <property type="match status" value="1"/>
</dbReference>
<dbReference type="InParanoid" id="Q4UFR8"/>
<dbReference type="GeneID" id="3861833"/>
<dbReference type="InterPro" id="IPR011419">
    <property type="entry name" value="ATP12_ATP_synth-F1-assembly"/>
</dbReference>
<evidence type="ECO:0000313" key="2">
    <source>
        <dbReference type="Proteomes" id="UP000001950"/>
    </source>
</evidence>
<dbReference type="GO" id="GO:0005739">
    <property type="term" value="C:mitochondrion"/>
    <property type="evidence" value="ECO:0007669"/>
    <property type="project" value="TreeGrafter"/>
</dbReference>
<dbReference type="RefSeq" id="XP_951780.1">
    <property type="nucleotide sequence ID" value="XM_946687.1"/>
</dbReference>
<dbReference type="eggNOG" id="ENOG502QXIA">
    <property type="taxonomic scope" value="Eukaryota"/>
</dbReference>
<dbReference type="OrthoDB" id="5673at2759"/>
<dbReference type="STRING" id="5874.Q4UFR8"/>
<dbReference type="Pfam" id="PF07542">
    <property type="entry name" value="ATP12"/>
    <property type="match status" value="1"/>
</dbReference>
<dbReference type="GO" id="GO:0033615">
    <property type="term" value="P:mitochondrial proton-transporting ATP synthase complex assembly"/>
    <property type="evidence" value="ECO:0007669"/>
    <property type="project" value="TreeGrafter"/>
</dbReference>
<protein>
    <recommendedName>
        <fullName evidence="3">ATP12 chaperone protein</fullName>
    </recommendedName>
</protein>
<gene>
    <name evidence="1" type="ORF">TA15935</name>
</gene>
<dbReference type="PANTHER" id="PTHR21013">
    <property type="entry name" value="ATP SYNTHASE MITOCHONDRIAL F1 COMPLEX ASSEMBLY FACTOR 2/ATP12 PROTEIN, MITOCHONDRIAL PRECURSOR"/>
    <property type="match status" value="1"/>
</dbReference>
<dbReference type="InterPro" id="IPR023335">
    <property type="entry name" value="ATP12_ortho_dom_sf"/>
</dbReference>
<dbReference type="AlphaFoldDB" id="Q4UFR8"/>
<name>Q4UFR8_THEAN</name>